<comment type="caution">
    <text evidence="2">The sequence shown here is derived from an EMBL/GenBank/DDBJ whole genome shotgun (WGS) entry which is preliminary data.</text>
</comment>
<evidence type="ECO:0000313" key="2">
    <source>
        <dbReference type="EMBL" id="MFC4068584.1"/>
    </source>
</evidence>
<dbReference type="RefSeq" id="WP_378069476.1">
    <property type="nucleotide sequence ID" value="NZ_JBHSBL010000019.1"/>
</dbReference>
<dbReference type="EMBL" id="JBHSBL010000019">
    <property type="protein sequence ID" value="MFC4068584.1"/>
    <property type="molecule type" value="Genomic_DNA"/>
</dbReference>
<feature type="transmembrane region" description="Helical" evidence="1">
    <location>
        <begin position="83"/>
        <end position="100"/>
    </location>
</feature>
<evidence type="ECO:0008006" key="4">
    <source>
        <dbReference type="Google" id="ProtNLM"/>
    </source>
</evidence>
<keyword evidence="3" id="KW-1185">Reference proteome</keyword>
<keyword evidence="1" id="KW-0812">Transmembrane</keyword>
<feature type="transmembrane region" description="Helical" evidence="1">
    <location>
        <begin position="161"/>
        <end position="181"/>
    </location>
</feature>
<evidence type="ECO:0000313" key="3">
    <source>
        <dbReference type="Proteomes" id="UP001595867"/>
    </source>
</evidence>
<organism evidence="2 3">
    <name type="scientific">Actinoplanes subglobosus</name>
    <dbReference type="NCBI Taxonomy" id="1547892"/>
    <lineage>
        <taxon>Bacteria</taxon>
        <taxon>Bacillati</taxon>
        <taxon>Actinomycetota</taxon>
        <taxon>Actinomycetes</taxon>
        <taxon>Micromonosporales</taxon>
        <taxon>Micromonosporaceae</taxon>
        <taxon>Actinoplanes</taxon>
    </lineage>
</organism>
<feature type="transmembrane region" description="Helical" evidence="1">
    <location>
        <begin position="16"/>
        <end position="34"/>
    </location>
</feature>
<gene>
    <name evidence="2" type="ORF">ACFO0C_26955</name>
</gene>
<proteinExistence type="predicted"/>
<keyword evidence="1" id="KW-0472">Membrane</keyword>
<keyword evidence="1" id="KW-1133">Transmembrane helix</keyword>
<feature type="transmembrane region" description="Helical" evidence="1">
    <location>
        <begin position="260"/>
        <end position="282"/>
    </location>
</feature>
<protein>
    <recommendedName>
        <fullName evidence="4">Zinc ribbon domain-containing protein</fullName>
    </recommendedName>
</protein>
<evidence type="ECO:0000256" key="1">
    <source>
        <dbReference type="SAM" id="Phobius"/>
    </source>
</evidence>
<sequence>MRTVEVGESMSRRASGILLFVLSVPLLLLGITAWKDADRETGVRDWQLSQAATDPDADERERFTDYAESTQRRIDDAEYNRNALLAAAAAGVIGGILVFATGGRSSSTPAAASPFTTCAACRRRISVAAHACPQCGHPHEPVAAPAPPVLTAAPPGRAPRVFYGTLITLGLGSAAVIYTVMFDSLSETELVRVSPFWIFPVVFGYYGLVAQRMEARLQESHLDTVSDQLLQVIKETGALGQAFAFLIHAPFLLVKSRQPWVTALVGSLIWAIALTIFFGVVFPTL</sequence>
<dbReference type="Proteomes" id="UP001595867">
    <property type="component" value="Unassembled WGS sequence"/>
</dbReference>
<reference evidence="3" key="1">
    <citation type="journal article" date="2019" name="Int. J. Syst. Evol. Microbiol.">
        <title>The Global Catalogue of Microorganisms (GCM) 10K type strain sequencing project: providing services to taxonomists for standard genome sequencing and annotation.</title>
        <authorList>
            <consortium name="The Broad Institute Genomics Platform"/>
            <consortium name="The Broad Institute Genome Sequencing Center for Infectious Disease"/>
            <person name="Wu L."/>
            <person name="Ma J."/>
        </authorList>
    </citation>
    <scope>NUCLEOTIDE SEQUENCE [LARGE SCALE GENOMIC DNA]</scope>
    <source>
        <strain evidence="3">TBRC 5832</strain>
    </source>
</reference>
<accession>A0ABV8IXC6</accession>
<feature type="transmembrane region" description="Helical" evidence="1">
    <location>
        <begin position="193"/>
        <end position="211"/>
    </location>
</feature>
<name>A0ABV8IXC6_9ACTN</name>